<dbReference type="NCBIfam" id="TIGR02044">
    <property type="entry name" value="CueR"/>
    <property type="match status" value="1"/>
</dbReference>
<evidence type="ECO:0000256" key="3">
    <source>
        <dbReference type="ARBA" id="ARBA00023015"/>
    </source>
</evidence>
<keyword evidence="8" id="KW-1185">Reference proteome</keyword>
<dbReference type="RefSeq" id="WP_110266869.1">
    <property type="nucleotide sequence ID" value="NZ_CAKZQT010000014.1"/>
</dbReference>
<dbReference type="GO" id="GO:0005507">
    <property type="term" value="F:copper ion binding"/>
    <property type="evidence" value="ECO:0007669"/>
    <property type="project" value="InterPro"/>
</dbReference>
<proteinExistence type="predicted"/>
<evidence type="ECO:0000313" key="7">
    <source>
        <dbReference type="EMBL" id="PXV63730.1"/>
    </source>
</evidence>
<evidence type="ECO:0000259" key="6">
    <source>
        <dbReference type="PROSITE" id="PS50937"/>
    </source>
</evidence>
<keyword evidence="5" id="KW-0804">Transcription</keyword>
<dbReference type="PROSITE" id="PS50937">
    <property type="entry name" value="HTH_MERR_2"/>
    <property type="match status" value="1"/>
</dbReference>
<evidence type="ECO:0000256" key="2">
    <source>
        <dbReference type="ARBA" id="ARBA00022490"/>
    </source>
</evidence>
<dbReference type="PROSITE" id="PS00552">
    <property type="entry name" value="HTH_MERR_1"/>
    <property type="match status" value="1"/>
</dbReference>
<dbReference type="InterPro" id="IPR009061">
    <property type="entry name" value="DNA-bd_dom_put_sf"/>
</dbReference>
<dbReference type="Gene3D" id="1.10.1660.10">
    <property type="match status" value="1"/>
</dbReference>
<dbReference type="Proteomes" id="UP000248330">
    <property type="component" value="Unassembled WGS sequence"/>
</dbReference>
<name>A0A318E641_9GAMM</name>
<dbReference type="PANTHER" id="PTHR30204">
    <property type="entry name" value="REDOX-CYCLING DRUG-SENSING TRANSCRIPTIONAL ACTIVATOR SOXR"/>
    <property type="match status" value="1"/>
</dbReference>
<protein>
    <submittedName>
        <fullName evidence="7">Cu(I)-responsive transcriptional regulator</fullName>
    </submittedName>
</protein>
<feature type="domain" description="HTH merR-type" evidence="6">
    <location>
        <begin position="25"/>
        <end position="94"/>
    </location>
</feature>
<dbReference type="SUPFAM" id="SSF46955">
    <property type="entry name" value="Putative DNA-binding domain"/>
    <property type="match status" value="1"/>
</dbReference>
<sequence>MSAAATRHRHRGPRIEASEARQSGYFNIGDAAQATGVSAKMIRHYESIGLIQAADRTFANYRIYSENDLHTLRFVKRGRSLGFSIKQIEALLELWSKRGRSSAQVKKLALQHVDDLNARIAEMQAMRDTLQDLANRCHGDERPDCPILEDLACAKGHDQKHP</sequence>
<gene>
    <name evidence="7" type="ORF">C8D93_11539</name>
</gene>
<dbReference type="PRINTS" id="PR00040">
    <property type="entry name" value="HTHMERR"/>
</dbReference>
<comment type="subcellular location">
    <subcellularLocation>
        <location evidence="1">Cytoplasm</location>
    </subcellularLocation>
</comment>
<keyword evidence="4" id="KW-0238">DNA-binding</keyword>
<dbReference type="InterPro" id="IPR047057">
    <property type="entry name" value="MerR_fam"/>
</dbReference>
<dbReference type="AlphaFoldDB" id="A0A318E641"/>
<dbReference type="GO" id="GO:0003677">
    <property type="term" value="F:DNA binding"/>
    <property type="evidence" value="ECO:0007669"/>
    <property type="project" value="UniProtKB-KW"/>
</dbReference>
<evidence type="ECO:0000256" key="4">
    <source>
        <dbReference type="ARBA" id="ARBA00023125"/>
    </source>
</evidence>
<organism evidence="7 8">
    <name type="scientific">Sinimarinibacterium flocculans</name>
    <dbReference type="NCBI Taxonomy" id="985250"/>
    <lineage>
        <taxon>Bacteria</taxon>
        <taxon>Pseudomonadati</taxon>
        <taxon>Pseudomonadota</taxon>
        <taxon>Gammaproteobacteria</taxon>
        <taxon>Nevskiales</taxon>
        <taxon>Nevskiaceae</taxon>
        <taxon>Sinimarinibacterium</taxon>
    </lineage>
</organism>
<accession>A0A318E641</accession>
<comment type="caution">
    <text evidence="7">The sequence shown here is derived from an EMBL/GenBank/DDBJ whole genome shotgun (WGS) entry which is preliminary data.</text>
</comment>
<keyword evidence="3" id="KW-0805">Transcription regulation</keyword>
<dbReference type="InterPro" id="IPR000551">
    <property type="entry name" value="MerR-type_HTH_dom"/>
</dbReference>
<dbReference type="Pfam" id="PF00376">
    <property type="entry name" value="MerR"/>
    <property type="match status" value="1"/>
</dbReference>
<keyword evidence="2" id="KW-0963">Cytoplasm</keyword>
<dbReference type="CDD" id="cd01108">
    <property type="entry name" value="HTH_CueR"/>
    <property type="match status" value="1"/>
</dbReference>
<evidence type="ECO:0000313" key="8">
    <source>
        <dbReference type="Proteomes" id="UP000248330"/>
    </source>
</evidence>
<evidence type="ECO:0000256" key="1">
    <source>
        <dbReference type="ARBA" id="ARBA00004496"/>
    </source>
</evidence>
<dbReference type="SMART" id="SM00422">
    <property type="entry name" value="HTH_MERR"/>
    <property type="match status" value="1"/>
</dbReference>
<dbReference type="GO" id="GO:0045893">
    <property type="term" value="P:positive regulation of DNA-templated transcription"/>
    <property type="evidence" value="ECO:0007669"/>
    <property type="project" value="InterPro"/>
</dbReference>
<dbReference type="EMBL" id="QICN01000015">
    <property type="protein sequence ID" value="PXV63730.1"/>
    <property type="molecule type" value="Genomic_DNA"/>
</dbReference>
<dbReference type="PANTHER" id="PTHR30204:SF94">
    <property type="entry name" value="HEAVY METAL-DEPENDENT TRANSCRIPTIONAL REGULATOR HI_0293-RELATED"/>
    <property type="match status" value="1"/>
</dbReference>
<evidence type="ECO:0000256" key="5">
    <source>
        <dbReference type="ARBA" id="ARBA00023163"/>
    </source>
</evidence>
<dbReference type="InterPro" id="IPR011789">
    <property type="entry name" value="CueR"/>
</dbReference>
<dbReference type="OrthoDB" id="9808480at2"/>
<dbReference type="InterPro" id="IPR015358">
    <property type="entry name" value="Tscrpt_reg_MerR_DNA-bd"/>
</dbReference>
<dbReference type="Pfam" id="PF09278">
    <property type="entry name" value="MerR-DNA-bind"/>
    <property type="match status" value="1"/>
</dbReference>
<reference evidence="7 8" key="1">
    <citation type="submission" date="2018-04" db="EMBL/GenBank/DDBJ databases">
        <title>Genomic Encyclopedia of Type Strains, Phase IV (KMG-IV): sequencing the most valuable type-strain genomes for metagenomic binning, comparative biology and taxonomic classification.</title>
        <authorList>
            <person name="Goeker M."/>
        </authorList>
    </citation>
    <scope>NUCLEOTIDE SEQUENCE [LARGE SCALE GENOMIC DNA]</scope>
    <source>
        <strain evidence="7 8">DSM 104150</strain>
    </source>
</reference>
<dbReference type="GO" id="GO:0003700">
    <property type="term" value="F:DNA-binding transcription factor activity"/>
    <property type="evidence" value="ECO:0007669"/>
    <property type="project" value="InterPro"/>
</dbReference>
<dbReference type="GO" id="GO:0005737">
    <property type="term" value="C:cytoplasm"/>
    <property type="evidence" value="ECO:0007669"/>
    <property type="project" value="UniProtKB-SubCell"/>
</dbReference>